<dbReference type="PRINTS" id="PR00038">
    <property type="entry name" value="HTHLUXR"/>
</dbReference>
<evidence type="ECO:0000256" key="2">
    <source>
        <dbReference type="ARBA" id="ARBA00022840"/>
    </source>
</evidence>
<evidence type="ECO:0000313" key="5">
    <source>
        <dbReference type="Proteomes" id="UP001523369"/>
    </source>
</evidence>
<dbReference type="PANTHER" id="PTHR16305:SF35">
    <property type="entry name" value="TRANSCRIPTIONAL ACTIVATOR DOMAIN"/>
    <property type="match status" value="1"/>
</dbReference>
<evidence type="ECO:0000256" key="1">
    <source>
        <dbReference type="ARBA" id="ARBA00022741"/>
    </source>
</evidence>
<comment type="caution">
    <text evidence="4">The sequence shown here is derived from an EMBL/GenBank/DDBJ whole genome shotgun (WGS) entry which is preliminary data.</text>
</comment>
<dbReference type="CDD" id="cd06170">
    <property type="entry name" value="LuxR_C_like"/>
    <property type="match status" value="1"/>
</dbReference>
<dbReference type="InterPro" id="IPR016032">
    <property type="entry name" value="Sig_transdc_resp-reg_C-effctor"/>
</dbReference>
<dbReference type="SUPFAM" id="SSF46894">
    <property type="entry name" value="C-terminal effector domain of the bipartite response regulators"/>
    <property type="match status" value="1"/>
</dbReference>
<dbReference type="PANTHER" id="PTHR16305">
    <property type="entry name" value="TESTICULAR SOLUBLE ADENYLYL CYCLASE"/>
    <property type="match status" value="1"/>
</dbReference>
<dbReference type="RefSeq" id="WP_253239945.1">
    <property type="nucleotide sequence ID" value="NZ_JAMYJR010000027.1"/>
</dbReference>
<gene>
    <name evidence="4" type="ORF">M1L60_25040</name>
</gene>
<protein>
    <submittedName>
        <fullName evidence="4">AAA family ATPase</fullName>
    </submittedName>
</protein>
<feature type="domain" description="HTH luxR-type" evidence="3">
    <location>
        <begin position="850"/>
        <end position="915"/>
    </location>
</feature>
<dbReference type="Pfam" id="PF13191">
    <property type="entry name" value="AAA_16"/>
    <property type="match status" value="1"/>
</dbReference>
<name>A0ABT1DTM1_9ACTN</name>
<dbReference type="Proteomes" id="UP001523369">
    <property type="component" value="Unassembled WGS sequence"/>
</dbReference>
<dbReference type="InterPro" id="IPR027417">
    <property type="entry name" value="P-loop_NTPase"/>
</dbReference>
<dbReference type="Pfam" id="PF00196">
    <property type="entry name" value="GerE"/>
    <property type="match status" value="1"/>
</dbReference>
<dbReference type="EMBL" id="JAMYJR010000027">
    <property type="protein sequence ID" value="MCO8273868.1"/>
    <property type="molecule type" value="Genomic_DNA"/>
</dbReference>
<dbReference type="InterPro" id="IPR036388">
    <property type="entry name" value="WH-like_DNA-bd_sf"/>
</dbReference>
<reference evidence="4 5" key="1">
    <citation type="submission" date="2022-06" db="EMBL/GenBank/DDBJ databases">
        <title>New Species of the Genus Actinoplanes, ActinopZanes ferrugineus.</title>
        <authorList>
            <person name="Ding P."/>
        </authorList>
    </citation>
    <scope>NUCLEOTIDE SEQUENCE [LARGE SCALE GENOMIC DNA]</scope>
    <source>
        <strain evidence="4 5">TRM88003</strain>
    </source>
</reference>
<dbReference type="InterPro" id="IPR011990">
    <property type="entry name" value="TPR-like_helical_dom_sf"/>
</dbReference>
<evidence type="ECO:0000259" key="3">
    <source>
        <dbReference type="PROSITE" id="PS50043"/>
    </source>
</evidence>
<dbReference type="InterPro" id="IPR000792">
    <property type="entry name" value="Tscrpt_reg_LuxR_C"/>
</dbReference>
<proteinExistence type="predicted"/>
<keyword evidence="2" id="KW-0067">ATP-binding</keyword>
<keyword evidence="1" id="KW-0547">Nucleotide-binding</keyword>
<dbReference type="SUPFAM" id="SSF48452">
    <property type="entry name" value="TPR-like"/>
    <property type="match status" value="1"/>
</dbReference>
<dbReference type="Gene3D" id="1.25.40.10">
    <property type="entry name" value="Tetratricopeptide repeat domain"/>
    <property type="match status" value="1"/>
</dbReference>
<evidence type="ECO:0000313" key="4">
    <source>
        <dbReference type="EMBL" id="MCO8273868.1"/>
    </source>
</evidence>
<dbReference type="Gene3D" id="1.10.10.10">
    <property type="entry name" value="Winged helix-like DNA-binding domain superfamily/Winged helix DNA-binding domain"/>
    <property type="match status" value="1"/>
</dbReference>
<dbReference type="SMART" id="SM00421">
    <property type="entry name" value="HTH_LUXR"/>
    <property type="match status" value="1"/>
</dbReference>
<dbReference type="SUPFAM" id="SSF52540">
    <property type="entry name" value="P-loop containing nucleoside triphosphate hydrolases"/>
    <property type="match status" value="1"/>
</dbReference>
<sequence>MSTSPPFRDRHNERDALDQLLTSVRATRSQVLVVRGEAGVGKSALLDHLERSATGFRVARAAGHEYEMELTYAGLHQLCAPLLERRERLPAPQRDALAAAFGLSAAPAPDRFVVGLGALGLLSAVTAEKPLLWVVDDAQWLDRASALTLAFVAHRVLAEPVALVFAVREPSHVPELTGLPELLVEGLGDSDSRALLDAVLPGRLDELVRDRIVAESRGNPLALLELPQSLTPTELAGGFGVLDASPLANRIEQSFLRRLDSLPAGTRQLLLTAAADPVGDAALLWRAAGRLGLGADALAPAQAAGLIDVRGRVRFRHPLVRSAVYGTATLPEREQAHRALAEATDPDVDPDRRAWHRAHATTTPDESIAAELEASAGRAAQRGGIAATAAFLERAAELTPDPVRRGRRALTAARATFEAGAPDAADKLLAVAGLCPLDDLQRALLVRLRAQIAFALRRGSDAPPLLLDAAERLAPLDGGLAREAYLEALGAAIFAGRLNERAGPREVAAAARRGPAAVEPPRPIDLLLDGLATRYADGYVAGVAPLRRALHAFGPDAGGDPGEMMRWFWLPWLVAGDLWDDTMWHDVATRATQLGRDAGALNLLPLALGNRAAVHLHAGEFAAAESLAEEAIAITDATGNAPVRFSSLLLSAWRGSEDEALKYANWGLEHVLARGEGRGIGGHGYATAVLFNGLGRYEDALVSARTAAGYDDLGLCGFALVELVEAAVRCGALDEASAALRRLEERTTAAGTDWARGVQAWCTALVSEGAAAESCYREAIARLTSRHVAIHRARAHLLYGEWLRRENRRADAREQLRTAHDRFSRTGAEAFAERARRELLATGGAAGRRTVDARNLLTPQEGQIARLAREGLSNPEIGAQLFISPRTVQYHLGKVFTKLEITSRGQLGRLPESRLRAV</sequence>
<accession>A0ABT1DTM1</accession>
<organism evidence="4 5">
    <name type="scientific">Paractinoplanes aksuensis</name>
    <dbReference type="NCBI Taxonomy" id="2939490"/>
    <lineage>
        <taxon>Bacteria</taxon>
        <taxon>Bacillati</taxon>
        <taxon>Actinomycetota</taxon>
        <taxon>Actinomycetes</taxon>
        <taxon>Micromonosporales</taxon>
        <taxon>Micromonosporaceae</taxon>
        <taxon>Paractinoplanes</taxon>
    </lineage>
</organism>
<dbReference type="InterPro" id="IPR041664">
    <property type="entry name" value="AAA_16"/>
</dbReference>
<keyword evidence="5" id="KW-1185">Reference proteome</keyword>
<dbReference type="PROSITE" id="PS50043">
    <property type="entry name" value="HTH_LUXR_2"/>
    <property type="match status" value="1"/>
</dbReference>